<organism evidence="1 2">
    <name type="scientific">Sphingomonas sabuli</name>
    <dbReference type="NCBI Taxonomy" id="2764186"/>
    <lineage>
        <taxon>Bacteria</taxon>
        <taxon>Pseudomonadati</taxon>
        <taxon>Pseudomonadota</taxon>
        <taxon>Alphaproteobacteria</taxon>
        <taxon>Sphingomonadales</taxon>
        <taxon>Sphingomonadaceae</taxon>
        <taxon>Sphingomonas</taxon>
    </lineage>
</organism>
<name>A0A7G9L198_9SPHN</name>
<evidence type="ECO:0000313" key="2">
    <source>
        <dbReference type="Proteomes" id="UP000515861"/>
    </source>
</evidence>
<dbReference type="RefSeq" id="WP_187479352.1">
    <property type="nucleotide sequence ID" value="NZ_CP060697.1"/>
</dbReference>
<keyword evidence="2" id="KW-1185">Reference proteome</keyword>
<proteinExistence type="predicted"/>
<evidence type="ECO:0000313" key="1">
    <source>
        <dbReference type="EMBL" id="QNM82397.1"/>
    </source>
</evidence>
<accession>A0A7G9L198</accession>
<dbReference type="Gene3D" id="3.30.870.10">
    <property type="entry name" value="Endonuclease Chain A"/>
    <property type="match status" value="1"/>
</dbReference>
<dbReference type="AlphaFoldDB" id="A0A7G9L198"/>
<evidence type="ECO:0008006" key="3">
    <source>
        <dbReference type="Google" id="ProtNLM"/>
    </source>
</evidence>
<sequence>MSPTVRMLFDTPQREIAPTLRDLYRRCSSASMITGFMTVEGAKALHEVLAAEPAKLKSLVVGAGTWRAFDAFESLLGVGVPKDRLRVHLGHSRPTGASAKFGFYRYHPMLHSKVYYFELPNSQCAAVVGSHNLTGFALHGLNGEAATLIEGPADHDVFVDIREHISTADRSAVEYDPTQREAYAWWAAEFMEGLASKFDDLPREGEFQRTIIIVAEAERSLPSRGDTIYFELPAVLGKMQSLRAEVHLYVFDQLPSDPSTALEQLSNARKAFWCKTVGIEDDQGGREFRADWHITDSLHPIVRRTVRPFRPQPAPDMQQVRVKVVNKLFGAFDYVFDIKGRDFEPLFDTSSTVQVAPAVREELHELELIPPEDQPWFKVVGFQPKVRDEDAAYKEALSALTPESGRYVLMSALRRKK</sequence>
<protein>
    <recommendedName>
        <fullName evidence="3">NgoFVII family restriction endonuclease</fullName>
    </recommendedName>
</protein>
<gene>
    <name evidence="1" type="ORF">H8M03_10310</name>
</gene>
<dbReference type="KEGG" id="ssau:H8M03_10310"/>
<dbReference type="EMBL" id="CP060697">
    <property type="protein sequence ID" value="QNM82397.1"/>
    <property type="molecule type" value="Genomic_DNA"/>
</dbReference>
<dbReference type="Proteomes" id="UP000515861">
    <property type="component" value="Chromosome"/>
</dbReference>
<reference evidence="1 2" key="1">
    <citation type="submission" date="2020-08" db="EMBL/GenBank/DDBJ databases">
        <title>Sphingomonas sp. sand1-3 16S ribosomal RNA gene Genome sequencing and assembly.</title>
        <authorList>
            <person name="Kang M."/>
        </authorList>
    </citation>
    <scope>NUCLEOTIDE SEQUENCE [LARGE SCALE GENOMIC DNA]</scope>
    <source>
        <strain evidence="2">sand1-3</strain>
    </source>
</reference>